<feature type="repeat" description="ANK" evidence="3">
    <location>
        <begin position="628"/>
        <end position="652"/>
    </location>
</feature>
<feature type="region of interest" description="Disordered" evidence="4">
    <location>
        <begin position="1387"/>
        <end position="1417"/>
    </location>
</feature>
<keyword evidence="2 3" id="KW-0040">ANK repeat</keyword>
<feature type="compositionally biased region" description="Basic and acidic residues" evidence="4">
    <location>
        <begin position="1387"/>
        <end position="1407"/>
    </location>
</feature>
<evidence type="ECO:0000313" key="6">
    <source>
        <dbReference type="Proteomes" id="UP001634394"/>
    </source>
</evidence>
<dbReference type="SUPFAM" id="SSF48403">
    <property type="entry name" value="Ankyrin repeat"/>
    <property type="match status" value="6"/>
</dbReference>
<gene>
    <name evidence="5" type="ORF">ACJMK2_041016</name>
</gene>
<organism evidence="5 6">
    <name type="scientific">Sinanodonta woodiana</name>
    <name type="common">Chinese pond mussel</name>
    <name type="synonym">Anodonta woodiana</name>
    <dbReference type="NCBI Taxonomy" id="1069815"/>
    <lineage>
        <taxon>Eukaryota</taxon>
        <taxon>Metazoa</taxon>
        <taxon>Spiralia</taxon>
        <taxon>Lophotrochozoa</taxon>
        <taxon>Mollusca</taxon>
        <taxon>Bivalvia</taxon>
        <taxon>Autobranchia</taxon>
        <taxon>Heteroconchia</taxon>
        <taxon>Palaeoheterodonta</taxon>
        <taxon>Unionida</taxon>
        <taxon>Unionoidea</taxon>
        <taxon>Unionidae</taxon>
        <taxon>Unioninae</taxon>
        <taxon>Sinanodonta</taxon>
    </lineage>
</organism>
<sequence>MQKVVPKRPGEETMESSEENLYTFSSRPTPPGERRIPDILVRFQAVGETHPCIAHQYFKVNSFTPLNQIRRHVQSVFRPVFERGFIFLSGNSEILKNTEARLTLFDILPKLYHGKPSRAFQYPGVNYKQVSVDYEGKRYSVTCACVVFLFERSQMSHWQRKDLQTELCADIIQGFSFIPSNMMSCTGELIDMRATTMHMHAACADKNELEAAIHQMKREDYTAESLRDQRLANPLHYIAANGIKAALYNMNRDDHKTENVKDQRLANTPNHSTGSGSQVALRKTKKEEVSAENIRKQRLTNSRYNTDANIHSAMNKTLAMCEILISSLGKEIIYQKDVNGKTPLHCALYRKQMNVVVYLLQLDPDLLIQDDLGNSCFELLVRLKERELNKIMSIVRREDCVGNLVCLHFACTAMRTKNIKEARRFSKKIEPANFLLELGRSPLHLAAILGDTETAENIIEKGYALMDRDSMGFLPFHYACQLGHPNLLKLLYSAKFDDEDINEAVVLALRGKNYQCAKETCLLASTIVFEEDTVLYIMEALERNLEKSWKYCLPMLAFDKRVLGMYLLQYAREGRETVVSRICKLGVDVNFQDLMSRTALHEASQMGHTNIVKILMDSDADPNIVDWRRSTPLHYACTAGQVDVVKLLLENSKVKADIQDACGRTPFMTAAYYKRHKVLEHIVSSDLANLNIHAVDRYGCNILHYAINMTGGLANLLIDRYSSFAMHKIEEKIQISNPQFDGEKVMTWYKSSTSGKYVFDGDKDSDETLSVPFAYKRDVCSWNDRLKQLQIKQPKKLARSVSVCSKCGRGYIPRMSKAEYCQAEHCCSRNQQMDTPTAMQPFQCHDTSTWSDGSTALHLAARNQSNHLVKRLLGMFPQMASERDDSGRTILELSVDLLSPKILTIALEYTKGDNRVRDLVSRAINVSLWGKEETSQLKCVDVLLRSNNNTLSPLDAVVSEEGHNRIYYRDLSPLALATKLNKVQIVKCILDHKASNASQAVCIALKNGNLNLLEILLKYFHESKQSKDAVYKAFNLDDACASSNVSLPLIKLLCEEFPDMLKLDSFSGKFGPIYHLLQRKHPCRNKTSSVDAKKDLEKIAVYLIQNGLYHGLVTVDEKHTASRGPTNGDEAEYRYSHQYHLTCQSVKAAVDNSSWEVLDVLMQEQGDLFWKCCLTSVECSVQCERLSPKEEMITIQEKKRQFLFEMLWRLFKADVPFQLVRQFLRLGARSLQTIDKKEKPVSTTWDYNSYLPRRFFSQFYHADILVWGKLNDLEKILSSSEHLNYLEKFLLPLSVLLHSDALIRLLVIAPSLFSFLTLPNRNMSVSTKGFSYLRNSFCLHTSKSSPFLSNSNMTLLHMVCCSSDVELLKRILKSPFPLNINERTEMTHEHDANDAGHKNEKEDKPEPTNDAASTEKIPDMPLATETEAESPPSDEFTGVEKSEMVGLTALDVASACGHYKTVKLLMEYGAVPDTHTLQACIVGHNYQGIKSWSDIICGFPKANPDEEKERRQVAECLIKDTWEGKESGPSDLHVILAVKHKRWDILECLLQRGLLMDAVFSDSGLSRTVFQFSTEAICSKMLSYLTEAKSLMNPECLGASVLGASLRDNSIVLQKLLATFSETIENYNVFQVNTFLHISKNEGRSRQETSLHVLAKKGWFSMMKSLVCQLQKQKGEDGSEISQMEGKYDDLPTGTETGPKERSNRGKEEEADDDDDDDVDAAADEAEKRNTKVGNDLRNVRYLAQESFVNVKDEHQRPPLWYAIVNEHWNIANFLILYNANTGSLPVPGLDVKRTFEDPYNIIPTDTLSIDKVVGRKRKFKNHANDNSYRPIFELKSCNIPIHHDIVLSGLHRKAMEPITLKRHRTKESEEEMKVRKLFPIMNEAKTIGCTILHIAVGHRNVPLVQEILKVNPLLSKTLDRSGYPAYMYAVSANDSELFRMLFDELLLNMRLGKLCLDIAIRSLLDLRHLRTCAEKSLLLTMKMIYEPYKEFGETPISIPELEKQLTNFKGAKSKVKYILSGLGDGGDFVKDIVNFLDNVEKLVTGLDWYPALHTRRSMDEGSLKEFIEFFMDKLMNSKIASASIYCMAVIGDIWIVQKVLERATQSERNRKMLVPFIGELSFMDILVIIGIAKNQQWVGDTGVLTMTLDKLPAVFNLQVLRLAADKGCWFDLTRIAKDAFKYESELTDTWTYVCCTAARKGHEELFNSIFENVDMSKIDGEETVKWTYILFIACLSGHTGVVTKLYQNGIQLVPKIKNALLGKSLIGETFSQEHTILHYAAKGNNGSCLSLVLRILLDKAMPLDIGDILNCIKFVGETGNVNMLDILLKSLESKGFGIPNDGELSSILLEGAKRCHENFCLRLVESANIDPRFSDSNGINVLHCAGLYGLSKLAKAITEKEPRTVDIPDKFNMSPLDYARQMGRWETTAILKASSSKKSADLKEDILEANGWFNRLMEENTKMKMEQSLSIRSPRPNGRHISLENLLCSGDDHAASVYLSICKDELNTYLKKSPNGVEILHLIVKHGCIKSLTVILNALEDFDIILNMEYKLITPLATAIKYKNIECTKALLSHSSEKAKLWKSNVTGENILHFAIKSGNVEIVSILLAEGFTQDLRNSPDLRGLTPIACAAALGLHNILHVVCGEGEAKDENHISHINDDSFYCTECLLDRCVGWSKVYQAGRIFEKNIRGENVSLLTDLDRRFSSVNSNRASRFYYDTDQIRWLFSFPSADDTLARSIVTVLGCNASTTPYKRQDQEKAVIDFLGNKMLDEDESIPISIVHSLASTGKVAVLKSLQDFWKAPGRHEGNHGYDESLSESAYAFGFLNVGRYIDSEIQKTGDTPKYRHLEQLRTFLPPRIMWCTGLSHPGDDVWQQSIVEEGSRMSFPDVWIISTMENSLLEEIEKKAILKDMVPKDLQGKKLSMDIESFRKQKQFVSKNEVWVRAFLASSLIYGRLSSLMRYSDSKLTDSTSLKVKCLTESYGEQAKTTIEVDGSLTEAVILKTVDEAIVIQYDEGPQNRMIESQIRAKVQSEILPSLEKQLNAMINGKQVALRVDWRSIESRRISSTFKQILGALCGDEFDNALGGLQDVIRHCEEMLENIRQMFSPETANLALSLMSQNTEIIVRYIDSPPSSQTQPKPSFFIPNPTWVWTFTIDAGVLKYDRSSLPLWNLIKIYHMVCINLISGITNIAFETKPLNNILSLRGVTVTRRRSTISSDRVSIQSGDGANRVSSRNSDQITSREKKKKDNNRRHITLDIDIRSFSKVQSSEVIVQLFRDRIYYEMCLLDVTYKGLLWFDTYIHRLVLSGTSAKYGSSIVISNGTLGVDFNIRPTQKGKWVVDSLDSLPKLNQIEERDLRQSWTKATITDAEKDAQTVVEKIKEKTGLSVALNIDEQMIMSSVIDNNRNEMEHPFMIAGILTKIATTRLSTYFTESIQNFIERDVCLIDWMTMDLPPGLWYVPTMKTLRKDSFRGKVLIHRTIPPKQKRQDRRFYIESDFKELKLLKNKEELPKSFEKVHGIWVHKPFQKLEIHPDTYKNDRLQLLSLGRILYRIIDRKTLLEFIQSFPLKKLVGQDAMKSAEKLSCNFFDPNVSTTESRVVDLKLYPLILGLDKEICTLLDKLVLSLYGCGFNVSINWSSFFSKEKGLTETKLITSIQALVNTIHQLIYKRHLIHDKFKCILIYKRHLIRDRFKCEQFENVRKVIARHLDKIVTLYVTCKSEDHVAQHTSLRIVHGDQYGEKCDILIVSETEINIIVTGRKHNATFLNTFEEALVQSIELELEKTFALTKEETDLTNTNTGFVTKFDSKQAVKSKNKTIVKNERDEFSKESKNPLDLYLAAVVSPYVCDGLMYIRDSLKMTLPEFFHVSFFQATEDQTTITCDNGTLKIRVSPTDLTAETISKKLFYLSESLEEMIALNSTDANDVIFNVDSAFYFPRIGSNTFTLEVCMKTGNNVPESFLKALNKDSFEIKIPSAKTTLVVNSVQQIDTNKLQIDWIAPENVSANDHVLITVLGHQIGNTKPLIFKSDYVFYTNVSIREDRTSLSTCKESSFCFFIKHDLHCIVQDSANSYLKGKSTPGDSNNLCYKPLHHTVPIGWCSESIGVLVFSYQKQKYQGIGEKAPFEVNQEPYRRTLYRYTCLDSQRQVHIRALCKRCKCFLRIYTPFFNVPPDKSLICYPA</sequence>
<feature type="repeat" description="ANK" evidence="3">
    <location>
        <begin position="2588"/>
        <end position="2620"/>
    </location>
</feature>
<dbReference type="PANTHER" id="PTHR24198">
    <property type="entry name" value="ANKYRIN REPEAT AND PROTEIN KINASE DOMAIN-CONTAINING PROTEIN"/>
    <property type="match status" value="1"/>
</dbReference>
<dbReference type="SMART" id="SM00248">
    <property type="entry name" value="ANK"/>
    <property type="match status" value="23"/>
</dbReference>
<dbReference type="InterPro" id="IPR036770">
    <property type="entry name" value="Ankyrin_rpt-contain_sf"/>
</dbReference>
<evidence type="ECO:0000256" key="4">
    <source>
        <dbReference type="SAM" id="MobiDB-lite"/>
    </source>
</evidence>
<feature type="compositionally biased region" description="Polar residues" evidence="4">
    <location>
        <begin position="265"/>
        <end position="278"/>
    </location>
</feature>
<feature type="region of interest" description="Disordered" evidence="4">
    <location>
        <begin position="1"/>
        <end position="33"/>
    </location>
</feature>
<feature type="repeat" description="ANK" evidence="3">
    <location>
        <begin position="339"/>
        <end position="371"/>
    </location>
</feature>
<dbReference type="PANTHER" id="PTHR24198:SF165">
    <property type="entry name" value="ANKYRIN REPEAT-CONTAINING PROTEIN-RELATED"/>
    <property type="match status" value="1"/>
</dbReference>
<feature type="repeat" description="ANK" evidence="3">
    <location>
        <begin position="595"/>
        <end position="627"/>
    </location>
</feature>
<accession>A0ABD3W2V8</accession>
<evidence type="ECO:0000256" key="3">
    <source>
        <dbReference type="PROSITE-ProRule" id="PRU00023"/>
    </source>
</evidence>
<feature type="region of interest" description="Disordered" evidence="4">
    <location>
        <begin position="259"/>
        <end position="292"/>
    </location>
</feature>
<evidence type="ECO:0000256" key="1">
    <source>
        <dbReference type="ARBA" id="ARBA00022737"/>
    </source>
</evidence>
<proteinExistence type="predicted"/>
<feature type="repeat" description="ANK" evidence="3">
    <location>
        <begin position="1445"/>
        <end position="1477"/>
    </location>
</feature>
<dbReference type="PROSITE" id="PS50297">
    <property type="entry name" value="ANK_REP_REGION"/>
    <property type="match status" value="7"/>
</dbReference>
<feature type="repeat" description="ANK" evidence="3">
    <location>
        <begin position="852"/>
        <end position="873"/>
    </location>
</feature>
<name>A0ABD3W2V8_SINWO</name>
<reference evidence="5 6" key="1">
    <citation type="submission" date="2024-11" db="EMBL/GenBank/DDBJ databases">
        <title>Chromosome-level genome assembly of the freshwater bivalve Anodonta woodiana.</title>
        <authorList>
            <person name="Chen X."/>
        </authorList>
    </citation>
    <scope>NUCLEOTIDE SEQUENCE [LARGE SCALE GENOMIC DNA]</scope>
    <source>
        <strain evidence="5">MN2024</strain>
        <tissue evidence="5">Gills</tissue>
    </source>
</reference>
<dbReference type="EMBL" id="JBJQND010000008">
    <property type="protein sequence ID" value="KAL3868184.1"/>
    <property type="molecule type" value="Genomic_DNA"/>
</dbReference>
<keyword evidence="6" id="KW-1185">Reference proteome</keyword>
<feature type="compositionally biased region" description="Basic and acidic residues" evidence="4">
    <location>
        <begin position="1698"/>
        <end position="1708"/>
    </location>
</feature>
<dbReference type="Gene3D" id="1.25.40.20">
    <property type="entry name" value="Ankyrin repeat-containing domain"/>
    <property type="match status" value="8"/>
</dbReference>
<keyword evidence="1" id="KW-0677">Repeat</keyword>
<dbReference type="Proteomes" id="UP001634394">
    <property type="component" value="Unassembled WGS sequence"/>
</dbReference>
<feature type="repeat" description="ANK" evidence="3">
    <location>
        <begin position="438"/>
        <end position="470"/>
    </location>
</feature>
<dbReference type="Pfam" id="PF00023">
    <property type="entry name" value="Ank"/>
    <property type="match status" value="3"/>
</dbReference>
<dbReference type="InterPro" id="IPR002110">
    <property type="entry name" value="Ankyrin_rpt"/>
</dbReference>
<protein>
    <submittedName>
        <fullName evidence="5">Uncharacterized protein</fullName>
    </submittedName>
</protein>
<evidence type="ECO:0000313" key="5">
    <source>
        <dbReference type="EMBL" id="KAL3868184.1"/>
    </source>
</evidence>
<feature type="compositionally biased region" description="Polar residues" evidence="4">
    <location>
        <begin position="3220"/>
        <end position="3242"/>
    </location>
</feature>
<comment type="caution">
    <text evidence="5">The sequence shown here is derived from an EMBL/GenBank/DDBJ whole genome shotgun (WGS) entry which is preliminary data.</text>
</comment>
<dbReference type="Pfam" id="PF12796">
    <property type="entry name" value="Ank_2"/>
    <property type="match status" value="2"/>
</dbReference>
<feature type="compositionally biased region" description="Acidic residues" evidence="4">
    <location>
        <begin position="1709"/>
        <end position="1719"/>
    </location>
</feature>
<evidence type="ECO:0000256" key="2">
    <source>
        <dbReference type="ARBA" id="ARBA00023043"/>
    </source>
</evidence>
<dbReference type="PROSITE" id="PS50088">
    <property type="entry name" value="ANK_REPEAT"/>
    <property type="match status" value="7"/>
</dbReference>
<feature type="region of interest" description="Disordered" evidence="4">
    <location>
        <begin position="1677"/>
        <end position="1719"/>
    </location>
</feature>
<feature type="region of interest" description="Disordered" evidence="4">
    <location>
        <begin position="3220"/>
        <end position="3251"/>
    </location>
</feature>